<accession>A0A3S5APB1</accession>
<name>A0A3S5APB1_9PLAT</name>
<evidence type="ECO:0000259" key="1">
    <source>
        <dbReference type="PROSITE" id="PS50222"/>
    </source>
</evidence>
<dbReference type="SUPFAM" id="SSF47473">
    <property type="entry name" value="EF-hand"/>
    <property type="match status" value="1"/>
</dbReference>
<organism evidence="2 3">
    <name type="scientific">Protopolystoma xenopodis</name>
    <dbReference type="NCBI Taxonomy" id="117903"/>
    <lineage>
        <taxon>Eukaryota</taxon>
        <taxon>Metazoa</taxon>
        <taxon>Spiralia</taxon>
        <taxon>Lophotrochozoa</taxon>
        <taxon>Platyhelminthes</taxon>
        <taxon>Monogenea</taxon>
        <taxon>Polyopisthocotylea</taxon>
        <taxon>Polystomatidea</taxon>
        <taxon>Polystomatidae</taxon>
        <taxon>Protopolystoma</taxon>
    </lineage>
</organism>
<comment type="caution">
    <text evidence="2">The sequence shown here is derived from an EMBL/GenBank/DDBJ whole genome shotgun (WGS) entry which is preliminary data.</text>
</comment>
<sequence length="58" mass="6903">MDAIREDHDRVIDINDLFLALRRIQKVPDDARWQRILEVLDEDHDGKIELDHVLNQAN</sequence>
<protein>
    <recommendedName>
        <fullName evidence="1">EF-hand domain-containing protein</fullName>
    </recommendedName>
</protein>
<gene>
    <name evidence="2" type="ORF">PXEA_LOCUS18562</name>
</gene>
<dbReference type="InterPro" id="IPR002048">
    <property type="entry name" value="EF_hand_dom"/>
</dbReference>
<dbReference type="Gene3D" id="1.10.238.10">
    <property type="entry name" value="EF-hand"/>
    <property type="match status" value="1"/>
</dbReference>
<dbReference type="OrthoDB" id="624114at2759"/>
<dbReference type="Proteomes" id="UP000784294">
    <property type="component" value="Unassembled WGS sequence"/>
</dbReference>
<dbReference type="PROSITE" id="PS50222">
    <property type="entry name" value="EF_HAND_2"/>
    <property type="match status" value="1"/>
</dbReference>
<keyword evidence="3" id="KW-1185">Reference proteome</keyword>
<dbReference type="GO" id="GO:0005509">
    <property type="term" value="F:calcium ion binding"/>
    <property type="evidence" value="ECO:0007669"/>
    <property type="project" value="InterPro"/>
</dbReference>
<feature type="domain" description="EF-hand" evidence="1">
    <location>
        <begin position="28"/>
        <end position="58"/>
    </location>
</feature>
<dbReference type="InterPro" id="IPR011992">
    <property type="entry name" value="EF-hand-dom_pair"/>
</dbReference>
<evidence type="ECO:0000313" key="3">
    <source>
        <dbReference type="Proteomes" id="UP000784294"/>
    </source>
</evidence>
<proteinExistence type="predicted"/>
<dbReference type="AlphaFoldDB" id="A0A3S5APB1"/>
<reference evidence="2" key="1">
    <citation type="submission" date="2018-11" db="EMBL/GenBank/DDBJ databases">
        <authorList>
            <consortium name="Pathogen Informatics"/>
        </authorList>
    </citation>
    <scope>NUCLEOTIDE SEQUENCE</scope>
</reference>
<dbReference type="EMBL" id="CAAALY010071790">
    <property type="protein sequence ID" value="VEL25122.1"/>
    <property type="molecule type" value="Genomic_DNA"/>
</dbReference>
<evidence type="ECO:0000313" key="2">
    <source>
        <dbReference type="EMBL" id="VEL25122.1"/>
    </source>
</evidence>